<protein>
    <recommendedName>
        <fullName evidence="4">DUF2946 domain-containing protein</fullName>
    </recommendedName>
</protein>
<reference evidence="2 3" key="1">
    <citation type="submission" date="2019-07" db="EMBL/GenBank/DDBJ databases">
        <title>Ln-dependent methylotrophs.</title>
        <authorList>
            <person name="Tani A."/>
        </authorList>
    </citation>
    <scope>NUCLEOTIDE SEQUENCE [LARGE SCALE GENOMIC DNA]</scope>
    <source>
        <strain evidence="2 3">SM89A</strain>
    </source>
</reference>
<dbReference type="EMBL" id="VJMF01000066">
    <property type="protein sequence ID" value="TRL30712.1"/>
    <property type="molecule type" value="Genomic_DNA"/>
</dbReference>
<sequence>MRRNLASILLFSLALAIQAIAPATAGLARSALAPGQICAAFADSKAAPSGVPAGHAEAGPELCDLCILCCGIAAPLAASPEIAQIASPGWTGAEWAATVRRAAIFEPDHARRARAPPLSI</sequence>
<keyword evidence="1" id="KW-0732">Signal</keyword>
<name>A0A549SM62_METSR</name>
<dbReference type="RefSeq" id="WP_142863828.1">
    <property type="nucleotide sequence ID" value="NZ_VJMF01000066.1"/>
</dbReference>
<evidence type="ECO:0008006" key="4">
    <source>
        <dbReference type="Google" id="ProtNLM"/>
    </source>
</evidence>
<comment type="caution">
    <text evidence="2">The sequence shown here is derived from an EMBL/GenBank/DDBJ whole genome shotgun (WGS) entry which is preliminary data.</text>
</comment>
<gene>
    <name evidence="2" type="ORF">FM996_15880</name>
</gene>
<evidence type="ECO:0000313" key="3">
    <source>
        <dbReference type="Proteomes" id="UP000316781"/>
    </source>
</evidence>
<dbReference type="AlphaFoldDB" id="A0A549SM62"/>
<evidence type="ECO:0000313" key="2">
    <source>
        <dbReference type="EMBL" id="TRL30712.1"/>
    </source>
</evidence>
<evidence type="ECO:0000256" key="1">
    <source>
        <dbReference type="SAM" id="SignalP"/>
    </source>
</evidence>
<organism evidence="2 3">
    <name type="scientific">Methylosinus sporium</name>
    <dbReference type="NCBI Taxonomy" id="428"/>
    <lineage>
        <taxon>Bacteria</taxon>
        <taxon>Pseudomonadati</taxon>
        <taxon>Pseudomonadota</taxon>
        <taxon>Alphaproteobacteria</taxon>
        <taxon>Hyphomicrobiales</taxon>
        <taxon>Methylocystaceae</taxon>
        <taxon>Methylosinus</taxon>
    </lineage>
</organism>
<feature type="signal peptide" evidence="1">
    <location>
        <begin position="1"/>
        <end position="21"/>
    </location>
</feature>
<dbReference type="Proteomes" id="UP000316781">
    <property type="component" value="Unassembled WGS sequence"/>
</dbReference>
<proteinExistence type="predicted"/>
<accession>A0A549SM62</accession>
<feature type="chain" id="PRO_5021964425" description="DUF2946 domain-containing protein" evidence="1">
    <location>
        <begin position="22"/>
        <end position="120"/>
    </location>
</feature>